<dbReference type="InterPro" id="IPR013815">
    <property type="entry name" value="ATP_grasp_subdomain_1"/>
</dbReference>
<dbReference type="NCBIfam" id="TIGR00877">
    <property type="entry name" value="purD"/>
    <property type="match status" value="1"/>
</dbReference>
<dbReference type="PANTHER" id="PTHR43472:SF1">
    <property type="entry name" value="PHOSPHORIBOSYLAMINE--GLYCINE LIGASE, CHLOROPLASTIC"/>
    <property type="match status" value="1"/>
</dbReference>
<dbReference type="InterPro" id="IPR020560">
    <property type="entry name" value="PRibGlycinamide_synth_C-dom"/>
</dbReference>
<dbReference type="RefSeq" id="WP_380024807.1">
    <property type="nucleotide sequence ID" value="NZ_JBHSHC010000033.1"/>
</dbReference>
<keyword evidence="8 13" id="KW-0067">ATP-binding</keyword>
<evidence type="ECO:0000256" key="11">
    <source>
        <dbReference type="ARBA" id="ARBA00042864"/>
    </source>
</evidence>
<comment type="similarity">
    <text evidence="9 12">Belongs to the GARS family.</text>
</comment>
<dbReference type="Gene3D" id="3.30.470.20">
    <property type="entry name" value="ATP-grasp fold, B domain"/>
    <property type="match status" value="1"/>
</dbReference>
<evidence type="ECO:0000256" key="4">
    <source>
        <dbReference type="ARBA" id="ARBA00013255"/>
    </source>
</evidence>
<dbReference type="Pfam" id="PF02844">
    <property type="entry name" value="GARS_N"/>
    <property type="match status" value="1"/>
</dbReference>
<evidence type="ECO:0000256" key="10">
    <source>
        <dbReference type="ARBA" id="ARBA00042242"/>
    </source>
</evidence>
<keyword evidence="16" id="KW-1185">Reference proteome</keyword>
<dbReference type="Pfam" id="PF01071">
    <property type="entry name" value="GARS_A"/>
    <property type="match status" value="1"/>
</dbReference>
<evidence type="ECO:0000256" key="1">
    <source>
        <dbReference type="ARBA" id="ARBA00001936"/>
    </source>
</evidence>
<comment type="pathway">
    <text evidence="3 12">Purine metabolism; IMP biosynthesis via de novo pathway; N(1)-(5-phospho-D-ribosyl)glycinamide from 5-phospho-alpha-D-ribose 1-diphosphate: step 2/2.</text>
</comment>
<name>A0ABV9PZL9_9BACL</name>
<keyword evidence="6 13" id="KW-0547">Nucleotide-binding</keyword>
<dbReference type="InterPro" id="IPR020561">
    <property type="entry name" value="PRibGlycinamid_synth_ATP-grasp"/>
</dbReference>
<dbReference type="PANTHER" id="PTHR43472">
    <property type="entry name" value="PHOSPHORIBOSYLAMINE--GLYCINE LIGASE"/>
    <property type="match status" value="1"/>
</dbReference>
<dbReference type="SUPFAM" id="SSF52440">
    <property type="entry name" value="PreATP-grasp domain"/>
    <property type="match status" value="1"/>
</dbReference>
<comment type="catalytic activity">
    <reaction evidence="12">
        <text>5-phospho-beta-D-ribosylamine + glycine + ATP = N(1)-(5-phospho-beta-D-ribosyl)glycinamide + ADP + phosphate + H(+)</text>
        <dbReference type="Rhea" id="RHEA:17453"/>
        <dbReference type="ChEBI" id="CHEBI:15378"/>
        <dbReference type="ChEBI" id="CHEBI:30616"/>
        <dbReference type="ChEBI" id="CHEBI:43474"/>
        <dbReference type="ChEBI" id="CHEBI:57305"/>
        <dbReference type="ChEBI" id="CHEBI:58681"/>
        <dbReference type="ChEBI" id="CHEBI:143788"/>
        <dbReference type="ChEBI" id="CHEBI:456216"/>
        <dbReference type="EC" id="6.3.4.13"/>
    </reaction>
</comment>
<dbReference type="Gene3D" id="3.40.50.20">
    <property type="match status" value="1"/>
</dbReference>
<keyword evidence="7 12" id="KW-0658">Purine biosynthesis</keyword>
<feature type="domain" description="ATP-grasp" evidence="14">
    <location>
        <begin position="107"/>
        <end position="313"/>
    </location>
</feature>
<dbReference type="InterPro" id="IPR020559">
    <property type="entry name" value="PRibGlycinamide_synth_CS"/>
</dbReference>
<keyword evidence="5 12" id="KW-0436">Ligase</keyword>
<dbReference type="Gene3D" id="3.90.600.10">
    <property type="entry name" value="Phosphoribosylglycinamide synthetase, C-terminal domain"/>
    <property type="match status" value="1"/>
</dbReference>
<dbReference type="InterPro" id="IPR037123">
    <property type="entry name" value="PRibGlycinamide_synth_C_sf"/>
</dbReference>
<organism evidence="15 16">
    <name type="scientific">Effusibacillus consociatus</name>
    <dbReference type="NCBI Taxonomy" id="1117041"/>
    <lineage>
        <taxon>Bacteria</taxon>
        <taxon>Bacillati</taxon>
        <taxon>Bacillota</taxon>
        <taxon>Bacilli</taxon>
        <taxon>Bacillales</taxon>
        <taxon>Alicyclobacillaceae</taxon>
        <taxon>Effusibacillus</taxon>
    </lineage>
</organism>
<comment type="cofactor">
    <cofactor evidence="2">
        <name>Mg(2+)</name>
        <dbReference type="ChEBI" id="CHEBI:18420"/>
    </cofactor>
</comment>
<dbReference type="EC" id="6.3.4.13" evidence="4 12"/>
<evidence type="ECO:0000256" key="6">
    <source>
        <dbReference type="ARBA" id="ARBA00022741"/>
    </source>
</evidence>
<evidence type="ECO:0000256" key="8">
    <source>
        <dbReference type="ARBA" id="ARBA00022840"/>
    </source>
</evidence>
<dbReference type="SMART" id="SM01209">
    <property type="entry name" value="GARS_A"/>
    <property type="match status" value="1"/>
</dbReference>
<evidence type="ECO:0000256" key="2">
    <source>
        <dbReference type="ARBA" id="ARBA00001946"/>
    </source>
</evidence>
<dbReference type="Proteomes" id="UP001596002">
    <property type="component" value="Unassembled WGS sequence"/>
</dbReference>
<dbReference type="InterPro" id="IPR016185">
    <property type="entry name" value="PreATP-grasp_dom_sf"/>
</dbReference>
<dbReference type="SUPFAM" id="SSF51246">
    <property type="entry name" value="Rudiment single hybrid motif"/>
    <property type="match status" value="1"/>
</dbReference>
<evidence type="ECO:0000256" key="12">
    <source>
        <dbReference type="HAMAP-Rule" id="MF_00138"/>
    </source>
</evidence>
<dbReference type="SMART" id="SM01210">
    <property type="entry name" value="GARS_C"/>
    <property type="match status" value="1"/>
</dbReference>
<dbReference type="EMBL" id="JBHSHC010000033">
    <property type="protein sequence ID" value="MFC4766918.1"/>
    <property type="molecule type" value="Genomic_DNA"/>
</dbReference>
<evidence type="ECO:0000256" key="5">
    <source>
        <dbReference type="ARBA" id="ARBA00022598"/>
    </source>
</evidence>
<protein>
    <recommendedName>
        <fullName evidence="4 12">Phosphoribosylamine--glycine ligase</fullName>
        <ecNumber evidence="4 12">6.3.4.13</ecNumber>
    </recommendedName>
    <alternativeName>
        <fullName evidence="12">GARS</fullName>
    </alternativeName>
    <alternativeName>
        <fullName evidence="10 12">Glycinamide ribonucleotide synthetase</fullName>
    </alternativeName>
    <alternativeName>
        <fullName evidence="11 12">Phosphoribosylglycinamide synthetase</fullName>
    </alternativeName>
</protein>
<gene>
    <name evidence="12 15" type="primary">purD</name>
    <name evidence="15" type="ORF">ACFO8Q_05990</name>
</gene>
<evidence type="ECO:0000313" key="15">
    <source>
        <dbReference type="EMBL" id="MFC4766918.1"/>
    </source>
</evidence>
<accession>A0ABV9PZL9</accession>
<evidence type="ECO:0000259" key="14">
    <source>
        <dbReference type="PROSITE" id="PS50975"/>
    </source>
</evidence>
<reference evidence="16" key="1">
    <citation type="journal article" date="2019" name="Int. J. Syst. Evol. Microbiol.">
        <title>The Global Catalogue of Microorganisms (GCM) 10K type strain sequencing project: providing services to taxonomists for standard genome sequencing and annotation.</title>
        <authorList>
            <consortium name="The Broad Institute Genomics Platform"/>
            <consortium name="The Broad Institute Genome Sequencing Center for Infectious Disease"/>
            <person name="Wu L."/>
            <person name="Ma J."/>
        </authorList>
    </citation>
    <scope>NUCLEOTIDE SEQUENCE [LARGE SCALE GENOMIC DNA]</scope>
    <source>
        <strain evidence="16">WYCCWR 12678</strain>
    </source>
</reference>
<comment type="caution">
    <text evidence="15">The sequence shown here is derived from an EMBL/GenBank/DDBJ whole genome shotgun (WGS) entry which is preliminary data.</text>
</comment>
<evidence type="ECO:0000313" key="16">
    <source>
        <dbReference type="Proteomes" id="UP001596002"/>
    </source>
</evidence>
<dbReference type="InterPro" id="IPR000115">
    <property type="entry name" value="PRibGlycinamide_synth"/>
</dbReference>
<dbReference type="HAMAP" id="MF_00138">
    <property type="entry name" value="GARS"/>
    <property type="match status" value="1"/>
</dbReference>
<dbReference type="SUPFAM" id="SSF56059">
    <property type="entry name" value="Glutathione synthetase ATP-binding domain-like"/>
    <property type="match status" value="1"/>
</dbReference>
<dbReference type="InterPro" id="IPR011761">
    <property type="entry name" value="ATP-grasp"/>
</dbReference>
<dbReference type="Gene3D" id="3.30.1490.20">
    <property type="entry name" value="ATP-grasp fold, A domain"/>
    <property type="match status" value="1"/>
</dbReference>
<dbReference type="InterPro" id="IPR011054">
    <property type="entry name" value="Rudment_hybrid_motif"/>
</dbReference>
<evidence type="ECO:0000256" key="9">
    <source>
        <dbReference type="ARBA" id="ARBA00038345"/>
    </source>
</evidence>
<evidence type="ECO:0000256" key="7">
    <source>
        <dbReference type="ARBA" id="ARBA00022755"/>
    </source>
</evidence>
<dbReference type="PROSITE" id="PS50975">
    <property type="entry name" value="ATP_GRASP"/>
    <property type="match status" value="1"/>
</dbReference>
<dbReference type="Pfam" id="PF02843">
    <property type="entry name" value="GARS_C"/>
    <property type="match status" value="1"/>
</dbReference>
<evidence type="ECO:0000256" key="13">
    <source>
        <dbReference type="PROSITE-ProRule" id="PRU00409"/>
    </source>
</evidence>
<proteinExistence type="inferred from homology"/>
<evidence type="ECO:0000256" key="3">
    <source>
        <dbReference type="ARBA" id="ARBA00005174"/>
    </source>
</evidence>
<dbReference type="PROSITE" id="PS00184">
    <property type="entry name" value="GARS"/>
    <property type="match status" value="1"/>
</dbReference>
<sequence>MKILVIGGGGREHAIVWKLAQSPRKPKIYCAPGNAGISELAECVPIAADAVEQLADFAEREGIDLTVVGPEVALSAGVVDEFEARGLRAFGPRREAALIEASKAFAKDLMMTHGIPTAKYQTFTELEPALQYIREQGAPIVVKADGLAAGKGVIVAQTLSEAEEAVRSIMEDKTFGEAGSRVVIEEFLTGEEATVLAFVDGSTVKLMVPSQDHKPVFDGDKGPNTGGMGTYSPVPRVKEDLLHEIESTIVRPVVEAMAAKGTPYKGVLYAGLMLTEQGPKVIEYNARFGDPETQVVLPLLENDLIDVAEAVIDGRLQEIEISWNKGAAVCVVLAAEGYPGSYRKGDVIEGLDRLSGQVVAFHAGTNSVDGKYVTNGGRVLGVTGFGSDLKSAKENAYRGVEAIRFEGMHYRKDISDKAFRS</sequence>
<comment type="cofactor">
    <cofactor evidence="1">
        <name>Mn(2+)</name>
        <dbReference type="ChEBI" id="CHEBI:29035"/>
    </cofactor>
</comment>
<dbReference type="InterPro" id="IPR020562">
    <property type="entry name" value="PRibGlycinamide_synth_N"/>
</dbReference>
<dbReference type="GO" id="GO:0004637">
    <property type="term" value="F:phosphoribosylamine-glycine ligase activity"/>
    <property type="evidence" value="ECO:0007669"/>
    <property type="project" value="UniProtKB-EC"/>
</dbReference>